<dbReference type="EMBL" id="SLXA01000001">
    <property type="protein sequence ID" value="TCO86306.1"/>
    <property type="molecule type" value="Genomic_DNA"/>
</dbReference>
<evidence type="ECO:0000313" key="3">
    <source>
        <dbReference type="EMBL" id="TCO86306.1"/>
    </source>
</evidence>
<dbReference type="Proteomes" id="UP000295711">
    <property type="component" value="Unassembled WGS sequence"/>
</dbReference>
<keyword evidence="2" id="KW-0472">Membrane</keyword>
<reference evidence="3 4" key="1">
    <citation type="submission" date="2019-03" db="EMBL/GenBank/DDBJ databases">
        <title>Genomic Encyclopedia of Type Strains, Phase IV (KMG-IV): sequencing the most valuable type-strain genomes for metagenomic binning, comparative biology and taxonomic classification.</title>
        <authorList>
            <person name="Goeker M."/>
        </authorList>
    </citation>
    <scope>NUCLEOTIDE SEQUENCE [LARGE SCALE GENOMIC DNA]</scope>
    <source>
        <strain evidence="3 4">DSM 28559</strain>
    </source>
</reference>
<proteinExistence type="predicted"/>
<evidence type="ECO:0008006" key="5">
    <source>
        <dbReference type="Google" id="ProtNLM"/>
    </source>
</evidence>
<sequence length="413" mass="47800">MEWIFRWLRSYLTCRLKGGDMERFFNLCRYQGIECWDMSFEEGVCRCCMYLEDFWKIRPFARKTRVRVRIEKRCGLAFFMNFLRRRKGWCIGMAGCIAILCFLSAHIWKMEFYGNSYYTDERLTKYLDAAEGISFGIWKTKIDGPLLEENLRLTFPDISWVSVRMEGTSLIVELEEMVKYDASAREQVLPRYICASEEGEIVSMVTRSGVPEVTIGNTVRKGELMIDGVMEILDESMTVAESIPVGADGDIWAKVTENYSKTYPASQESRNYGRAVRKFTLSIGGHTVTFGKNPYENDGEMSYDHLTEFYNWWPGIYVQADIFRPYTNIPSWTSFSQLKSRAESELSDLIHEFEEKGVQILENNVKILMYEDRVEAAGNFVLIKPIGEGTDILPEDTQNDEIGETDEYNGNDD</sequence>
<evidence type="ECO:0000313" key="4">
    <source>
        <dbReference type="Proteomes" id="UP000295711"/>
    </source>
</evidence>
<dbReference type="Pfam" id="PF06898">
    <property type="entry name" value="YqfD"/>
    <property type="match status" value="1"/>
</dbReference>
<keyword evidence="2" id="KW-0812">Transmembrane</keyword>
<evidence type="ECO:0000256" key="2">
    <source>
        <dbReference type="SAM" id="Phobius"/>
    </source>
</evidence>
<keyword evidence="4" id="KW-1185">Reference proteome</keyword>
<dbReference type="AlphaFoldDB" id="A0A4R2LQE6"/>
<dbReference type="InterPro" id="IPR010690">
    <property type="entry name" value="YqfD"/>
</dbReference>
<organism evidence="3 4">
    <name type="scientific">Frisingicoccus caecimuris</name>
    <dbReference type="NCBI Taxonomy" id="1796636"/>
    <lineage>
        <taxon>Bacteria</taxon>
        <taxon>Bacillati</taxon>
        <taxon>Bacillota</taxon>
        <taxon>Clostridia</taxon>
        <taxon>Lachnospirales</taxon>
        <taxon>Lachnospiraceae</taxon>
        <taxon>Frisingicoccus</taxon>
    </lineage>
</organism>
<protein>
    <recommendedName>
        <fullName evidence="5">Sporulation protein YqfD</fullName>
    </recommendedName>
</protein>
<keyword evidence="2" id="KW-1133">Transmembrane helix</keyword>
<dbReference type="RefSeq" id="WP_132087221.1">
    <property type="nucleotide sequence ID" value="NZ_JANKAQ010000005.1"/>
</dbReference>
<gene>
    <name evidence="3" type="ORF">EV212_10186</name>
</gene>
<comment type="caution">
    <text evidence="3">The sequence shown here is derived from an EMBL/GenBank/DDBJ whole genome shotgun (WGS) entry which is preliminary data.</text>
</comment>
<feature type="region of interest" description="Disordered" evidence="1">
    <location>
        <begin position="392"/>
        <end position="413"/>
    </location>
</feature>
<accession>A0A4R2LQE6</accession>
<evidence type="ECO:0000256" key="1">
    <source>
        <dbReference type="SAM" id="MobiDB-lite"/>
    </source>
</evidence>
<name>A0A4R2LQE6_9FIRM</name>
<feature type="compositionally biased region" description="Acidic residues" evidence="1">
    <location>
        <begin position="393"/>
        <end position="413"/>
    </location>
</feature>
<feature type="transmembrane region" description="Helical" evidence="2">
    <location>
        <begin position="88"/>
        <end position="108"/>
    </location>
</feature>
<dbReference type="OrthoDB" id="1640349at2"/>